<feature type="non-terminal residue" evidence="1">
    <location>
        <position position="73"/>
    </location>
</feature>
<gene>
    <name evidence="1" type="ORF">GHK45_11525</name>
</gene>
<reference evidence="1" key="1">
    <citation type="journal article" date="2013" name="Genome Biol.">
        <title>Comparative genomics of the core and accessory genomes of 48 Sinorhizobium strains comprising five genospecies.</title>
        <authorList>
            <person name="Sugawara M."/>
            <person name="Epstein B."/>
            <person name="Badgley B.D."/>
            <person name="Unno T."/>
            <person name="Xu L."/>
            <person name="Reese J."/>
            <person name="Gyaneshwar P."/>
            <person name="Denny R."/>
            <person name="Mudge J."/>
            <person name="Bharti A.K."/>
            <person name="Farmer A.D."/>
            <person name="May G.D."/>
            <person name="Woodward J.E."/>
            <person name="Medigue C."/>
            <person name="Vallenet D."/>
            <person name="Lajus A."/>
            <person name="Rouy Z."/>
            <person name="Martinez-Vaz B."/>
            <person name="Tiffin P."/>
            <person name="Young N.D."/>
            <person name="Sadowsky M.J."/>
        </authorList>
    </citation>
    <scope>NUCLEOTIDE SEQUENCE</scope>
    <source>
        <strain evidence="1">M30</strain>
    </source>
</reference>
<organism evidence="1">
    <name type="scientific">Rhizobium meliloti</name>
    <name type="common">Ensifer meliloti</name>
    <name type="synonym">Sinorhizobium meliloti</name>
    <dbReference type="NCBI Taxonomy" id="382"/>
    <lineage>
        <taxon>Bacteria</taxon>
        <taxon>Pseudomonadati</taxon>
        <taxon>Pseudomonadota</taxon>
        <taxon>Alphaproteobacteria</taxon>
        <taxon>Hyphomicrobiales</taxon>
        <taxon>Rhizobiaceae</taxon>
        <taxon>Sinorhizobium/Ensifer group</taxon>
        <taxon>Sinorhizobium</taxon>
    </lineage>
</organism>
<sequence length="73" mass="8244">MWKVRSWRAYPQAKVSVAPSHSLSLIPVPVTGIQPAQVFGLKGLQRRRRSALPCDKHRDEDLLPLSIEREKAA</sequence>
<dbReference type="EMBL" id="WISP01000086">
    <property type="protein sequence ID" value="MQW04397.1"/>
    <property type="molecule type" value="Genomic_DNA"/>
</dbReference>
<name>A0A6A7ZRG7_RHIML</name>
<dbReference type="AlphaFoldDB" id="A0A6A7ZRG7"/>
<protein>
    <submittedName>
        <fullName evidence="1">Uncharacterized protein</fullName>
    </submittedName>
</protein>
<proteinExistence type="predicted"/>
<comment type="caution">
    <text evidence="1">The sequence shown here is derived from an EMBL/GenBank/DDBJ whole genome shotgun (WGS) entry which is preliminary data.</text>
</comment>
<accession>A0A6A7ZRG7</accession>
<evidence type="ECO:0000313" key="1">
    <source>
        <dbReference type="EMBL" id="MQW04397.1"/>
    </source>
</evidence>